<dbReference type="Proteomes" id="UP000004947">
    <property type="component" value="Unassembled WGS sequence"/>
</dbReference>
<keyword evidence="4" id="KW-1185">Reference proteome</keyword>
<proteinExistence type="predicted"/>
<evidence type="ECO:0000313" key="4">
    <source>
        <dbReference type="Proteomes" id="UP000004947"/>
    </source>
</evidence>
<feature type="coiled-coil region" evidence="1">
    <location>
        <begin position="37"/>
        <end position="68"/>
    </location>
</feature>
<reference evidence="3 4" key="1">
    <citation type="journal article" date="2010" name="J. Bacteriol.">
        <title>Genome sequence of Lentisphaera araneosa HTCC2155T, the type species of the order Lentisphaerales in the phylum Lentisphaerae.</title>
        <authorList>
            <person name="Thrash J.C."/>
            <person name="Cho J.C."/>
            <person name="Vergin K.L."/>
            <person name="Morris R.M."/>
            <person name="Giovannoni S.J."/>
        </authorList>
    </citation>
    <scope>NUCLEOTIDE SEQUENCE [LARGE SCALE GENOMIC DNA]</scope>
    <source>
        <strain evidence="3 4">HTCC2155</strain>
    </source>
</reference>
<evidence type="ECO:0000256" key="2">
    <source>
        <dbReference type="SAM" id="SignalP"/>
    </source>
</evidence>
<accession>A6DSV6</accession>
<keyword evidence="1" id="KW-0175">Coiled coil</keyword>
<dbReference type="STRING" id="313628.LNTAR_24743"/>
<evidence type="ECO:0000256" key="1">
    <source>
        <dbReference type="SAM" id="Coils"/>
    </source>
</evidence>
<evidence type="ECO:0008006" key="5">
    <source>
        <dbReference type="Google" id="ProtNLM"/>
    </source>
</evidence>
<dbReference type="EMBL" id="ABCK01000033">
    <property type="protein sequence ID" value="EDM25246.1"/>
    <property type="molecule type" value="Genomic_DNA"/>
</dbReference>
<keyword evidence="2" id="KW-0732">Signal</keyword>
<name>A6DSV6_9BACT</name>
<feature type="signal peptide" evidence="2">
    <location>
        <begin position="1"/>
        <end position="24"/>
    </location>
</feature>
<feature type="chain" id="PRO_5005660152" description="Lipoprotein" evidence="2">
    <location>
        <begin position="25"/>
        <end position="69"/>
    </location>
</feature>
<dbReference type="PROSITE" id="PS51257">
    <property type="entry name" value="PROKAR_LIPOPROTEIN"/>
    <property type="match status" value="1"/>
</dbReference>
<evidence type="ECO:0000313" key="3">
    <source>
        <dbReference type="EMBL" id="EDM25246.1"/>
    </source>
</evidence>
<sequence>MKLKAKYFGFCLLGALTLLSCKEAAEGVDQTADQLTGKNQVKQMKKAEADLNNINKQHNQQLEEATKEN</sequence>
<gene>
    <name evidence="3" type="ORF">LNTAR_24743</name>
</gene>
<dbReference type="AlphaFoldDB" id="A6DSV6"/>
<organism evidence="3 4">
    <name type="scientific">Lentisphaera araneosa HTCC2155</name>
    <dbReference type="NCBI Taxonomy" id="313628"/>
    <lineage>
        <taxon>Bacteria</taxon>
        <taxon>Pseudomonadati</taxon>
        <taxon>Lentisphaerota</taxon>
        <taxon>Lentisphaeria</taxon>
        <taxon>Lentisphaerales</taxon>
        <taxon>Lentisphaeraceae</taxon>
        <taxon>Lentisphaera</taxon>
    </lineage>
</organism>
<protein>
    <recommendedName>
        <fullName evidence="5">Lipoprotein</fullName>
    </recommendedName>
</protein>
<dbReference type="RefSeq" id="WP_007280915.1">
    <property type="nucleotide sequence ID" value="NZ_ABCK01000033.1"/>
</dbReference>
<comment type="caution">
    <text evidence="3">The sequence shown here is derived from an EMBL/GenBank/DDBJ whole genome shotgun (WGS) entry which is preliminary data.</text>
</comment>